<evidence type="ECO:0000259" key="3">
    <source>
        <dbReference type="Pfam" id="PF14338"/>
    </source>
</evidence>
<dbReference type="PANTHER" id="PTHR30015:SF7">
    <property type="entry name" value="TYPE IV METHYL-DIRECTED RESTRICTION ENZYME ECOKMRR"/>
    <property type="match status" value="1"/>
</dbReference>
<proteinExistence type="predicted"/>
<keyword evidence="5" id="KW-1185">Reference proteome</keyword>
<feature type="domain" description="Restriction endonuclease type IV Mrr" evidence="2">
    <location>
        <begin position="170"/>
        <end position="287"/>
    </location>
</feature>
<dbReference type="Pfam" id="PF14338">
    <property type="entry name" value="Mrr_N"/>
    <property type="match status" value="1"/>
</dbReference>
<dbReference type="Pfam" id="PF04471">
    <property type="entry name" value="Mrr_cat"/>
    <property type="match status" value="1"/>
</dbReference>
<dbReference type="SUPFAM" id="SSF52980">
    <property type="entry name" value="Restriction endonuclease-like"/>
    <property type="match status" value="1"/>
</dbReference>
<dbReference type="InterPro" id="IPR052906">
    <property type="entry name" value="Type_IV_Methyl-Rstrct_Enzyme"/>
</dbReference>
<evidence type="ECO:0000313" key="4">
    <source>
        <dbReference type="EMBL" id="NJC24854.1"/>
    </source>
</evidence>
<dbReference type="Proteomes" id="UP000770785">
    <property type="component" value="Unassembled WGS sequence"/>
</dbReference>
<dbReference type="Gene3D" id="3.40.1350.10">
    <property type="match status" value="1"/>
</dbReference>
<protein>
    <submittedName>
        <fullName evidence="4">Restriction system protein</fullName>
    </submittedName>
</protein>
<dbReference type="EMBL" id="JAATJH010000001">
    <property type="protein sequence ID" value="NJC24854.1"/>
    <property type="molecule type" value="Genomic_DNA"/>
</dbReference>
<evidence type="ECO:0000313" key="5">
    <source>
        <dbReference type="Proteomes" id="UP000770785"/>
    </source>
</evidence>
<feature type="domain" description="Restriction system protein Mrr-like N-terminal" evidence="3">
    <location>
        <begin position="8"/>
        <end position="93"/>
    </location>
</feature>
<feature type="region of interest" description="Disordered" evidence="1">
    <location>
        <begin position="119"/>
        <end position="141"/>
    </location>
</feature>
<dbReference type="InterPro" id="IPR011856">
    <property type="entry name" value="tRNA_endonuc-like_dom_sf"/>
</dbReference>
<dbReference type="InterPro" id="IPR025745">
    <property type="entry name" value="Mrr-like_N_dom"/>
</dbReference>
<comment type="caution">
    <text evidence="4">The sequence shown here is derived from an EMBL/GenBank/DDBJ whole genome shotgun (WGS) entry which is preliminary data.</text>
</comment>
<evidence type="ECO:0000256" key="1">
    <source>
        <dbReference type="SAM" id="MobiDB-lite"/>
    </source>
</evidence>
<sequence>MTDDVPDFQSFFRPLLEQLANGKTWSTQDLYGSLADRLELSSTARRERIPSGKQLTYVNRIGWSKTYLKKAGLVAQPARGQVNITDRGRKVLAATEGRLDIKFLTEYSDEFAKFHSVDTEETQADTTGNKTKTVSPEKTEDTPDIRLDKLHRSIENALATELLSWVKANTFQFFEQLVVDLLIAMGYGGAKAENGLVTAATQDGGIDGIISQDRLGLDRIYIQAKRWDKTSIGRPEIQKFVGALAQHDAHKGVFITTSSYAKSAVEYAERVNYRIILIDGEQLTRLMIEHGIGVSIKETYYLKRVDTDYFEGDVV</sequence>
<reference evidence="4 5" key="1">
    <citation type="submission" date="2020-03" db="EMBL/GenBank/DDBJ databases">
        <title>Genomic Encyclopedia of Type Strains, Phase IV (KMG-IV): sequencing the most valuable type-strain genomes for metagenomic binning, comparative biology and taxonomic classification.</title>
        <authorList>
            <person name="Goeker M."/>
        </authorList>
    </citation>
    <scope>NUCLEOTIDE SEQUENCE [LARGE SCALE GENOMIC DNA]</scope>
    <source>
        <strain evidence="4 5">DSM 105096</strain>
    </source>
</reference>
<dbReference type="InterPro" id="IPR007560">
    <property type="entry name" value="Restrct_endonuc_IV_Mrr"/>
</dbReference>
<accession>A0ABX0X789</accession>
<name>A0ABX0X789_9BACT</name>
<dbReference type="RefSeq" id="WP_168035657.1">
    <property type="nucleotide sequence ID" value="NZ_JAATJH010000001.1"/>
</dbReference>
<dbReference type="PANTHER" id="PTHR30015">
    <property type="entry name" value="MRR RESTRICTION SYSTEM PROTEIN"/>
    <property type="match status" value="1"/>
</dbReference>
<organism evidence="4 5">
    <name type="scientific">Neolewinella antarctica</name>
    <dbReference type="NCBI Taxonomy" id="442734"/>
    <lineage>
        <taxon>Bacteria</taxon>
        <taxon>Pseudomonadati</taxon>
        <taxon>Bacteroidota</taxon>
        <taxon>Saprospiria</taxon>
        <taxon>Saprospirales</taxon>
        <taxon>Lewinellaceae</taxon>
        <taxon>Neolewinella</taxon>
    </lineage>
</organism>
<evidence type="ECO:0000259" key="2">
    <source>
        <dbReference type="Pfam" id="PF04471"/>
    </source>
</evidence>
<gene>
    <name evidence="4" type="ORF">GGR27_000335</name>
</gene>
<dbReference type="InterPro" id="IPR011335">
    <property type="entry name" value="Restrct_endonuc-II-like"/>
</dbReference>
<feature type="compositionally biased region" description="Polar residues" evidence="1">
    <location>
        <begin position="124"/>
        <end position="134"/>
    </location>
</feature>